<keyword evidence="2" id="KW-1185">Reference proteome</keyword>
<evidence type="ECO:0000313" key="1">
    <source>
        <dbReference type="EMBL" id="QDU72579.1"/>
    </source>
</evidence>
<accession>A0A518C039</accession>
<name>A0A518C039_9BACT</name>
<proteinExistence type="predicted"/>
<dbReference type="Proteomes" id="UP000320386">
    <property type="component" value="Chromosome"/>
</dbReference>
<protein>
    <submittedName>
        <fullName evidence="1">Uncharacterized protein</fullName>
    </submittedName>
</protein>
<dbReference type="EMBL" id="CP036280">
    <property type="protein sequence ID" value="QDU72579.1"/>
    <property type="molecule type" value="Genomic_DNA"/>
</dbReference>
<reference evidence="1 2" key="1">
    <citation type="submission" date="2019-02" db="EMBL/GenBank/DDBJ databases">
        <title>Deep-cultivation of Planctomycetes and their phenomic and genomic characterization uncovers novel biology.</title>
        <authorList>
            <person name="Wiegand S."/>
            <person name="Jogler M."/>
            <person name="Boedeker C."/>
            <person name="Pinto D."/>
            <person name="Vollmers J."/>
            <person name="Rivas-Marin E."/>
            <person name="Kohn T."/>
            <person name="Peeters S.H."/>
            <person name="Heuer A."/>
            <person name="Rast P."/>
            <person name="Oberbeckmann S."/>
            <person name="Bunk B."/>
            <person name="Jeske O."/>
            <person name="Meyerdierks A."/>
            <person name="Storesund J.E."/>
            <person name="Kallscheuer N."/>
            <person name="Luecker S."/>
            <person name="Lage O.M."/>
            <person name="Pohl T."/>
            <person name="Merkel B.J."/>
            <person name="Hornburger P."/>
            <person name="Mueller R.-W."/>
            <person name="Bruemmer F."/>
            <person name="Labrenz M."/>
            <person name="Spormann A.M."/>
            <person name="Op den Camp H."/>
            <person name="Overmann J."/>
            <person name="Amann R."/>
            <person name="Jetten M.S.M."/>
            <person name="Mascher T."/>
            <person name="Medema M.H."/>
            <person name="Devos D.P."/>
            <person name="Kaster A.-K."/>
            <person name="Ovreas L."/>
            <person name="Rohde M."/>
            <person name="Galperin M.Y."/>
            <person name="Jogler C."/>
        </authorList>
    </citation>
    <scope>NUCLEOTIDE SEQUENCE [LARGE SCALE GENOMIC DNA]</scope>
    <source>
        <strain evidence="1 2">Pan265</strain>
    </source>
</reference>
<dbReference type="KEGG" id="mcad:Pan265_24490"/>
<evidence type="ECO:0000313" key="2">
    <source>
        <dbReference type="Proteomes" id="UP000320386"/>
    </source>
</evidence>
<gene>
    <name evidence="1" type="ORF">Pan265_24490</name>
</gene>
<dbReference type="AlphaFoldDB" id="A0A518C039"/>
<organism evidence="1 2">
    <name type="scientific">Mucisphaera calidilacus</name>
    <dbReference type="NCBI Taxonomy" id="2527982"/>
    <lineage>
        <taxon>Bacteria</taxon>
        <taxon>Pseudomonadati</taxon>
        <taxon>Planctomycetota</taxon>
        <taxon>Phycisphaerae</taxon>
        <taxon>Phycisphaerales</taxon>
        <taxon>Phycisphaeraceae</taxon>
        <taxon>Mucisphaera</taxon>
    </lineage>
</organism>
<sequence length="144" mass="15766">MHIVTSSGNLNAVNVIDLISPTFSDATNLEVFQPWDWDDIEFIPIQTDPEIKDETISHDLGSISGGSAVFDNRPSPTFETYQPTDLIFDPQYLIESGQILSITEPLSLTIADGETIFIEPTGPLACDPFEELGLSGHLIITTID</sequence>